<evidence type="ECO:0000256" key="3">
    <source>
        <dbReference type="ARBA" id="ARBA00023015"/>
    </source>
</evidence>
<name>A0A7I9VLI4_9BACT</name>
<dbReference type="CDD" id="cd09891">
    <property type="entry name" value="NGN_Bact_1"/>
    <property type="match status" value="1"/>
</dbReference>
<organism evidence="10 11">
    <name type="scientific">Anaeromyxobacter diazotrophicus</name>
    <dbReference type="NCBI Taxonomy" id="2590199"/>
    <lineage>
        <taxon>Bacteria</taxon>
        <taxon>Pseudomonadati</taxon>
        <taxon>Myxococcota</taxon>
        <taxon>Myxococcia</taxon>
        <taxon>Myxococcales</taxon>
        <taxon>Cystobacterineae</taxon>
        <taxon>Anaeromyxobacteraceae</taxon>
        <taxon>Anaeromyxobacter</taxon>
    </lineage>
</organism>
<dbReference type="InterPro" id="IPR043425">
    <property type="entry name" value="NusG-like"/>
</dbReference>
<evidence type="ECO:0000256" key="1">
    <source>
        <dbReference type="ARBA" id="ARBA00022472"/>
    </source>
</evidence>
<keyword evidence="2 5" id="KW-0889">Transcription antitermination</keyword>
<dbReference type="Gene3D" id="3.30.70.940">
    <property type="entry name" value="NusG, N-terminal domain"/>
    <property type="match status" value="1"/>
</dbReference>
<dbReference type="InterPro" id="IPR008991">
    <property type="entry name" value="Translation_prot_SH3-like_sf"/>
</dbReference>
<dbReference type="GO" id="GO:0031564">
    <property type="term" value="P:transcription antitermination"/>
    <property type="evidence" value="ECO:0007669"/>
    <property type="project" value="UniProtKB-UniRule"/>
</dbReference>
<dbReference type="PRINTS" id="PR00338">
    <property type="entry name" value="NUSGTNSCPFCT"/>
</dbReference>
<dbReference type="Pfam" id="PF02357">
    <property type="entry name" value="NusG"/>
    <property type="match status" value="1"/>
</dbReference>
<gene>
    <name evidence="5 10" type="primary">nusG</name>
    <name evidence="10" type="ORF">AMYX_20140</name>
</gene>
<dbReference type="InterPro" id="IPR047050">
    <property type="entry name" value="NGN"/>
</dbReference>
<dbReference type="GO" id="GO:0006353">
    <property type="term" value="P:DNA-templated transcription termination"/>
    <property type="evidence" value="ECO:0007669"/>
    <property type="project" value="UniProtKB-UniRule"/>
</dbReference>
<dbReference type="InterPro" id="IPR006645">
    <property type="entry name" value="NGN-like_dom"/>
</dbReference>
<dbReference type="Gene3D" id="2.30.30.30">
    <property type="match status" value="1"/>
</dbReference>
<evidence type="ECO:0000256" key="4">
    <source>
        <dbReference type="ARBA" id="ARBA00023163"/>
    </source>
</evidence>
<comment type="caution">
    <text evidence="10">The sequence shown here is derived from an EMBL/GenBank/DDBJ whole genome shotgun (WGS) entry which is preliminary data.</text>
</comment>
<evidence type="ECO:0000313" key="11">
    <source>
        <dbReference type="Proteomes" id="UP000503640"/>
    </source>
</evidence>
<keyword evidence="4 5" id="KW-0804">Transcription</keyword>
<comment type="function">
    <text evidence="5 7">Participates in transcription elongation, termination and antitermination.</text>
</comment>
<dbReference type="InterPro" id="IPR015869">
    <property type="entry name" value="Transcrpt_antiterm_NusG_bac_CS"/>
</dbReference>
<sequence length="199" mass="22575">MAKKWYVVHTYSGFENKVKKSIEEYVRQHGEDKIEFDDLEDGKAVRRAAPLAECFGEVLIPMEQVVEMVKGEKKTSKRKFFPGYVLVHMQMADGTWHMVKSTPKVTGFVGNAKNPREVPAVRDEEVARLTSQISEGTLKPKPRVQFEDGDQVRVIDGPFSNFNGTVEEVKPDKGKLRVLVSIFGRATPVELDFMQVEKT</sequence>
<proteinExistence type="inferred from homology"/>
<dbReference type="SUPFAM" id="SSF50104">
    <property type="entry name" value="Translation proteins SH3-like domain"/>
    <property type="match status" value="1"/>
</dbReference>
<dbReference type="InterPro" id="IPR005824">
    <property type="entry name" value="KOW"/>
</dbReference>
<evidence type="ECO:0000256" key="5">
    <source>
        <dbReference type="HAMAP-Rule" id="MF_00948"/>
    </source>
</evidence>
<dbReference type="PANTHER" id="PTHR30265:SF2">
    <property type="entry name" value="TRANSCRIPTION TERMINATION_ANTITERMINATION PROTEIN NUSG"/>
    <property type="match status" value="1"/>
</dbReference>
<feature type="domain" description="NusG-like N-terminal" evidence="8">
    <location>
        <begin position="2"/>
        <end position="133"/>
    </location>
</feature>
<keyword evidence="3 5" id="KW-0805">Transcription regulation</keyword>
<dbReference type="SMART" id="SM00738">
    <property type="entry name" value="NGN"/>
    <property type="match status" value="1"/>
</dbReference>
<dbReference type="PROSITE" id="PS01014">
    <property type="entry name" value="NUSG"/>
    <property type="match status" value="1"/>
</dbReference>
<dbReference type="AlphaFoldDB" id="A0A7I9VLI4"/>
<dbReference type="GO" id="GO:0006354">
    <property type="term" value="P:DNA-templated transcription elongation"/>
    <property type="evidence" value="ECO:0007669"/>
    <property type="project" value="UniProtKB-UniRule"/>
</dbReference>
<dbReference type="SUPFAM" id="SSF82679">
    <property type="entry name" value="N-utilization substance G protein NusG, N-terminal domain"/>
    <property type="match status" value="1"/>
</dbReference>
<dbReference type="InterPro" id="IPR036735">
    <property type="entry name" value="NGN_dom_sf"/>
</dbReference>
<reference evidence="11" key="1">
    <citation type="journal article" date="2020" name="Appl. Environ. Microbiol.">
        <title>Diazotrophic Anaeromyxobacter Isolates from Soils.</title>
        <authorList>
            <person name="Masuda Y."/>
            <person name="Yamanaka H."/>
            <person name="Xu Z.X."/>
            <person name="Shiratori Y."/>
            <person name="Aono T."/>
            <person name="Amachi S."/>
            <person name="Senoo K."/>
            <person name="Itoh H."/>
        </authorList>
    </citation>
    <scope>NUCLEOTIDE SEQUENCE [LARGE SCALE GENOMIC DNA]</scope>
    <source>
        <strain evidence="11">R267</strain>
    </source>
</reference>
<dbReference type="RefSeq" id="WP_176064739.1">
    <property type="nucleotide sequence ID" value="NZ_BJTG01000004.1"/>
</dbReference>
<evidence type="ECO:0000256" key="6">
    <source>
        <dbReference type="NCBIfam" id="TIGR00922"/>
    </source>
</evidence>
<dbReference type="HAMAP" id="MF_00948">
    <property type="entry name" value="NusG"/>
    <property type="match status" value="1"/>
</dbReference>
<dbReference type="GO" id="GO:0032784">
    <property type="term" value="P:regulation of DNA-templated transcription elongation"/>
    <property type="evidence" value="ECO:0007669"/>
    <property type="project" value="InterPro"/>
</dbReference>
<dbReference type="EMBL" id="BJTG01000004">
    <property type="protein sequence ID" value="GEJ57273.1"/>
    <property type="molecule type" value="Genomic_DNA"/>
</dbReference>
<evidence type="ECO:0000259" key="9">
    <source>
        <dbReference type="SMART" id="SM00739"/>
    </source>
</evidence>
<evidence type="ECO:0000256" key="7">
    <source>
        <dbReference type="RuleBase" id="RU000538"/>
    </source>
</evidence>
<evidence type="ECO:0000313" key="10">
    <source>
        <dbReference type="EMBL" id="GEJ57273.1"/>
    </source>
</evidence>
<evidence type="ECO:0000256" key="2">
    <source>
        <dbReference type="ARBA" id="ARBA00022814"/>
    </source>
</evidence>
<comment type="similarity">
    <text evidence="5 7">Belongs to the NusG family.</text>
</comment>
<keyword evidence="1 5" id="KW-0806">Transcription termination</keyword>
<dbReference type="Proteomes" id="UP000503640">
    <property type="component" value="Unassembled WGS sequence"/>
</dbReference>
<dbReference type="Pfam" id="PF00467">
    <property type="entry name" value="KOW"/>
    <property type="match status" value="1"/>
</dbReference>
<dbReference type="FunFam" id="2.30.30.30:FF:000002">
    <property type="entry name" value="Transcription termination/antitermination factor NusG"/>
    <property type="match status" value="1"/>
</dbReference>
<dbReference type="InterPro" id="IPR001062">
    <property type="entry name" value="Transcrpt_antiterm_NusG"/>
</dbReference>
<dbReference type="InterPro" id="IPR014722">
    <property type="entry name" value="Rib_uL2_dom2"/>
</dbReference>
<dbReference type="NCBIfam" id="TIGR00922">
    <property type="entry name" value="nusG"/>
    <property type="match status" value="1"/>
</dbReference>
<dbReference type="GO" id="GO:0005829">
    <property type="term" value="C:cytosol"/>
    <property type="evidence" value="ECO:0007669"/>
    <property type="project" value="TreeGrafter"/>
</dbReference>
<evidence type="ECO:0000259" key="8">
    <source>
        <dbReference type="SMART" id="SM00738"/>
    </source>
</evidence>
<dbReference type="CDD" id="cd06091">
    <property type="entry name" value="KOW_NusG"/>
    <property type="match status" value="1"/>
</dbReference>
<dbReference type="SMART" id="SM00739">
    <property type="entry name" value="KOW"/>
    <property type="match status" value="1"/>
</dbReference>
<keyword evidence="11" id="KW-1185">Reference proteome</keyword>
<accession>A0A7I9VLI4</accession>
<dbReference type="PANTHER" id="PTHR30265">
    <property type="entry name" value="RHO-INTERACTING TRANSCRIPTION TERMINATION FACTOR NUSG"/>
    <property type="match status" value="1"/>
</dbReference>
<protein>
    <recommendedName>
        <fullName evidence="5 6">Transcription termination/antitermination protein NusG</fullName>
    </recommendedName>
</protein>
<feature type="domain" description="KOW" evidence="9">
    <location>
        <begin position="145"/>
        <end position="172"/>
    </location>
</feature>